<dbReference type="InterPro" id="IPR049892">
    <property type="entry name" value="AA9"/>
</dbReference>
<dbReference type="OrthoDB" id="4849160at2759"/>
<sequence>MSRHLLIATAALAIQVAAHGYLNTFALDGVDYEGFNRWNPSPSPDAIGWSFTTEDEGPEMDISSTDFVCRRDSEAAKNYGTITAGATVKFFWTSDDKAINPNGWAESHRGPVITYIAPCNGDCASVDKTTLKWTKIAEAGVISGPANTEGVWATDRLRENGGINSAVIPSSIAPGKYVIRNELIALHRAHLGEPEFYMQCGNIEVEGSGSDDLSASGVVASKLYSKSDAQIFGFSVYDNKGTTWKIPGPPLYTGANDKKARQFRV</sequence>
<keyword evidence="3" id="KW-0964">Secreted</keyword>
<evidence type="ECO:0000256" key="5">
    <source>
        <dbReference type="ARBA" id="ARBA00023001"/>
    </source>
</evidence>
<dbReference type="EMBL" id="JAGPYM010000003">
    <property type="protein sequence ID" value="KAH6896538.1"/>
    <property type="molecule type" value="Genomic_DNA"/>
</dbReference>
<evidence type="ECO:0000256" key="8">
    <source>
        <dbReference type="ARBA" id="ARBA00023326"/>
    </source>
</evidence>
<comment type="cofactor">
    <cofactor evidence="1">
        <name>Cu(2+)</name>
        <dbReference type="ChEBI" id="CHEBI:29036"/>
    </cofactor>
</comment>
<keyword evidence="8" id="KW-0624">Polysaccharide degradation</keyword>
<evidence type="ECO:0000259" key="13">
    <source>
        <dbReference type="Pfam" id="PF03443"/>
    </source>
</evidence>
<evidence type="ECO:0000256" key="11">
    <source>
        <dbReference type="ARBA" id="ARBA00047174"/>
    </source>
</evidence>
<proteinExistence type="inferred from homology"/>
<evidence type="ECO:0000313" key="14">
    <source>
        <dbReference type="EMBL" id="KAH6896538.1"/>
    </source>
</evidence>
<name>A0A9P8WDY6_9HYPO</name>
<evidence type="ECO:0000256" key="4">
    <source>
        <dbReference type="ARBA" id="ARBA00022729"/>
    </source>
</evidence>
<dbReference type="Gene3D" id="2.70.50.70">
    <property type="match status" value="1"/>
</dbReference>
<keyword evidence="7" id="KW-0119">Carbohydrate metabolism</keyword>
<dbReference type="PANTHER" id="PTHR33353">
    <property type="entry name" value="PUTATIVE (AFU_ORTHOLOGUE AFUA_1G12560)-RELATED"/>
    <property type="match status" value="1"/>
</dbReference>
<dbReference type="EC" id="1.14.99.56" evidence="11"/>
<dbReference type="PANTHER" id="PTHR33353:SF34">
    <property type="entry name" value="ENDO-BETA-1,4-GLUCANASE D"/>
    <property type="match status" value="1"/>
</dbReference>
<evidence type="ECO:0000256" key="2">
    <source>
        <dbReference type="ARBA" id="ARBA00004613"/>
    </source>
</evidence>
<dbReference type="CDD" id="cd21175">
    <property type="entry name" value="LPMO_AA9"/>
    <property type="match status" value="1"/>
</dbReference>
<gene>
    <name evidence="14" type="ORF">B0T10DRAFT_583105</name>
</gene>
<protein>
    <recommendedName>
        <fullName evidence="11">lytic cellulose monooxygenase (C4-dehydrogenating)</fullName>
        <ecNumber evidence="11">1.14.99.56</ecNumber>
    </recommendedName>
</protein>
<evidence type="ECO:0000256" key="10">
    <source>
        <dbReference type="ARBA" id="ARBA00045077"/>
    </source>
</evidence>
<keyword evidence="14" id="KW-0378">Hydrolase</keyword>
<reference evidence="14 15" key="1">
    <citation type="journal article" date="2021" name="Nat. Commun.">
        <title>Genetic determinants of endophytism in the Arabidopsis root mycobiome.</title>
        <authorList>
            <person name="Mesny F."/>
            <person name="Miyauchi S."/>
            <person name="Thiergart T."/>
            <person name="Pickel B."/>
            <person name="Atanasova L."/>
            <person name="Karlsson M."/>
            <person name="Huettel B."/>
            <person name="Barry K.W."/>
            <person name="Haridas S."/>
            <person name="Chen C."/>
            <person name="Bauer D."/>
            <person name="Andreopoulos W."/>
            <person name="Pangilinan J."/>
            <person name="LaButti K."/>
            <person name="Riley R."/>
            <person name="Lipzen A."/>
            <person name="Clum A."/>
            <person name="Drula E."/>
            <person name="Henrissat B."/>
            <person name="Kohler A."/>
            <person name="Grigoriev I.V."/>
            <person name="Martin F.M."/>
            <person name="Hacquard S."/>
        </authorList>
    </citation>
    <scope>NUCLEOTIDE SEQUENCE [LARGE SCALE GENOMIC DNA]</scope>
    <source>
        <strain evidence="14 15">MPI-CAGE-CH-0241</strain>
    </source>
</reference>
<keyword evidence="5" id="KW-0136">Cellulose degradation</keyword>
<dbReference type="InterPro" id="IPR005103">
    <property type="entry name" value="AA9_LPMO"/>
</dbReference>
<evidence type="ECO:0000256" key="9">
    <source>
        <dbReference type="ARBA" id="ARBA00044502"/>
    </source>
</evidence>
<dbReference type="GO" id="GO:0030245">
    <property type="term" value="P:cellulose catabolic process"/>
    <property type="evidence" value="ECO:0007669"/>
    <property type="project" value="UniProtKB-KW"/>
</dbReference>
<comment type="similarity">
    <text evidence="9">Belongs to the polysaccharide monooxygenase AA9 family.</text>
</comment>
<comment type="subcellular location">
    <subcellularLocation>
        <location evidence="2">Secreted</location>
    </subcellularLocation>
</comment>
<dbReference type="GO" id="GO:0016787">
    <property type="term" value="F:hydrolase activity"/>
    <property type="evidence" value="ECO:0007669"/>
    <property type="project" value="UniProtKB-KW"/>
</dbReference>
<dbReference type="GO" id="GO:0005576">
    <property type="term" value="C:extracellular region"/>
    <property type="evidence" value="ECO:0007669"/>
    <property type="project" value="UniProtKB-SubCell"/>
</dbReference>
<evidence type="ECO:0000256" key="3">
    <source>
        <dbReference type="ARBA" id="ARBA00022525"/>
    </source>
</evidence>
<comment type="catalytic activity">
    <reaction evidence="10">
        <text>[(1-&gt;4)-beta-D-glucosyl]n+m + reduced acceptor + O2 = 4-dehydro-beta-D-glucosyl-[(1-&gt;4)-beta-D-glucosyl]n-1 + [(1-&gt;4)-beta-D-glucosyl]m + acceptor + H2O.</text>
        <dbReference type="EC" id="1.14.99.56"/>
    </reaction>
</comment>
<organism evidence="14 15">
    <name type="scientific">Thelonectria olida</name>
    <dbReference type="NCBI Taxonomy" id="1576542"/>
    <lineage>
        <taxon>Eukaryota</taxon>
        <taxon>Fungi</taxon>
        <taxon>Dikarya</taxon>
        <taxon>Ascomycota</taxon>
        <taxon>Pezizomycotina</taxon>
        <taxon>Sordariomycetes</taxon>
        <taxon>Hypocreomycetidae</taxon>
        <taxon>Hypocreales</taxon>
        <taxon>Nectriaceae</taxon>
        <taxon>Thelonectria</taxon>
    </lineage>
</organism>
<feature type="chain" id="PRO_5040264430" description="lytic cellulose monooxygenase (C4-dehydrogenating)" evidence="12">
    <location>
        <begin position="21"/>
        <end position="265"/>
    </location>
</feature>
<comment type="caution">
    <text evidence="14">The sequence shown here is derived from an EMBL/GenBank/DDBJ whole genome shotgun (WGS) entry which is preliminary data.</text>
</comment>
<keyword evidence="15" id="KW-1185">Reference proteome</keyword>
<feature type="signal peptide" evidence="12">
    <location>
        <begin position="1"/>
        <end position="20"/>
    </location>
</feature>
<feature type="domain" description="Auxiliary Activity family 9 catalytic" evidence="13">
    <location>
        <begin position="19"/>
        <end position="239"/>
    </location>
</feature>
<dbReference type="Proteomes" id="UP000777438">
    <property type="component" value="Unassembled WGS sequence"/>
</dbReference>
<dbReference type="Pfam" id="PF03443">
    <property type="entry name" value="AA9"/>
    <property type="match status" value="1"/>
</dbReference>
<evidence type="ECO:0000256" key="7">
    <source>
        <dbReference type="ARBA" id="ARBA00023277"/>
    </source>
</evidence>
<dbReference type="AlphaFoldDB" id="A0A9P8WDY6"/>
<keyword evidence="6" id="KW-1015">Disulfide bond</keyword>
<evidence type="ECO:0000313" key="15">
    <source>
        <dbReference type="Proteomes" id="UP000777438"/>
    </source>
</evidence>
<evidence type="ECO:0000256" key="6">
    <source>
        <dbReference type="ARBA" id="ARBA00023157"/>
    </source>
</evidence>
<evidence type="ECO:0000256" key="12">
    <source>
        <dbReference type="SAM" id="SignalP"/>
    </source>
</evidence>
<accession>A0A9P8WDY6</accession>
<keyword evidence="4 12" id="KW-0732">Signal</keyword>
<evidence type="ECO:0000256" key="1">
    <source>
        <dbReference type="ARBA" id="ARBA00001973"/>
    </source>
</evidence>